<dbReference type="Proteomes" id="UP001383192">
    <property type="component" value="Unassembled WGS sequence"/>
</dbReference>
<feature type="compositionally biased region" description="Polar residues" evidence="1">
    <location>
        <begin position="143"/>
        <end position="160"/>
    </location>
</feature>
<reference evidence="2 3" key="1">
    <citation type="submission" date="2024-01" db="EMBL/GenBank/DDBJ databases">
        <title>A draft genome for a cacao thread blight-causing isolate of Paramarasmius palmivorus.</title>
        <authorList>
            <person name="Baruah I.K."/>
            <person name="Bukari Y."/>
            <person name="Amoako-Attah I."/>
            <person name="Meinhardt L.W."/>
            <person name="Bailey B.A."/>
            <person name="Cohen S.P."/>
        </authorList>
    </citation>
    <scope>NUCLEOTIDE SEQUENCE [LARGE SCALE GENOMIC DNA]</scope>
    <source>
        <strain evidence="2 3">GH-12</strain>
    </source>
</reference>
<sequence>MPSSRPSCIEHTEPAVTPRCKASRNPRALEHSEPPALSRPQASCAPSRTPKPTRRSSPYPSSPRGSFNARSRHVRFLGSDSESESDSAPTPKTSFQPTRSAQATTGGSSSSSDEDEVTSVPLLMPGVYPNNDDMRGEVVPADSAQQDSTSPQADSDNMSDSEYIAQVMNDSESDSEEDRVKPKIRKPDGEAGRPNGKGYNLMKALKWPKETFEQLHSFVKEQVLKKMDCSLPFSEQPLHLKQEIRREALQKFSVLDDYYRLWPVDDLIRSRLKYQKTVLKKKGNDKSIALADAESKRQVKEILLETLSRLREAQAYTQAEALQAQLLAMEKMQGTDPNEGGDPKPRRKMSKRK</sequence>
<feature type="region of interest" description="Disordered" evidence="1">
    <location>
        <begin position="1"/>
        <end position="197"/>
    </location>
</feature>
<evidence type="ECO:0000313" key="2">
    <source>
        <dbReference type="EMBL" id="KAK7029473.1"/>
    </source>
</evidence>
<feature type="compositionally biased region" description="Basic and acidic residues" evidence="1">
    <location>
        <begin position="178"/>
        <end position="191"/>
    </location>
</feature>
<keyword evidence="3" id="KW-1185">Reference proteome</keyword>
<feature type="compositionally biased region" description="Low complexity" evidence="1">
    <location>
        <begin position="46"/>
        <end position="66"/>
    </location>
</feature>
<gene>
    <name evidence="2" type="ORF">VNI00_014506</name>
</gene>
<accession>A0AAW0BT67</accession>
<evidence type="ECO:0000256" key="1">
    <source>
        <dbReference type="SAM" id="MobiDB-lite"/>
    </source>
</evidence>
<name>A0AAW0BT67_9AGAR</name>
<evidence type="ECO:0000313" key="3">
    <source>
        <dbReference type="Proteomes" id="UP001383192"/>
    </source>
</evidence>
<proteinExistence type="predicted"/>
<protein>
    <submittedName>
        <fullName evidence="2">Uncharacterized protein</fullName>
    </submittedName>
</protein>
<feature type="region of interest" description="Disordered" evidence="1">
    <location>
        <begin position="327"/>
        <end position="353"/>
    </location>
</feature>
<dbReference type="AlphaFoldDB" id="A0AAW0BT67"/>
<organism evidence="2 3">
    <name type="scientific">Paramarasmius palmivorus</name>
    <dbReference type="NCBI Taxonomy" id="297713"/>
    <lineage>
        <taxon>Eukaryota</taxon>
        <taxon>Fungi</taxon>
        <taxon>Dikarya</taxon>
        <taxon>Basidiomycota</taxon>
        <taxon>Agaricomycotina</taxon>
        <taxon>Agaricomycetes</taxon>
        <taxon>Agaricomycetidae</taxon>
        <taxon>Agaricales</taxon>
        <taxon>Marasmiineae</taxon>
        <taxon>Marasmiaceae</taxon>
        <taxon>Paramarasmius</taxon>
    </lineage>
</organism>
<feature type="compositionally biased region" description="Polar residues" evidence="1">
    <location>
        <begin position="86"/>
        <end position="104"/>
    </location>
</feature>
<dbReference type="EMBL" id="JAYKXP010000082">
    <property type="protein sequence ID" value="KAK7029473.1"/>
    <property type="molecule type" value="Genomic_DNA"/>
</dbReference>
<comment type="caution">
    <text evidence="2">The sequence shown here is derived from an EMBL/GenBank/DDBJ whole genome shotgun (WGS) entry which is preliminary data.</text>
</comment>